<keyword evidence="2" id="KW-1185">Reference proteome</keyword>
<gene>
    <name evidence="1" type="ORF">PCOR1329_LOCUS43953</name>
</gene>
<name>A0ABN9U021_9DINO</name>
<reference evidence="1" key="1">
    <citation type="submission" date="2023-10" db="EMBL/GenBank/DDBJ databases">
        <authorList>
            <person name="Chen Y."/>
            <person name="Shah S."/>
            <person name="Dougan E. K."/>
            <person name="Thang M."/>
            <person name="Chan C."/>
        </authorList>
    </citation>
    <scope>NUCLEOTIDE SEQUENCE [LARGE SCALE GENOMIC DNA]</scope>
</reference>
<sequence length="292" mass="31747">MRSAAASSTGSRCCLHARLRRSSKRWPVRRPRGAHHVLLPRLPRSLARRRLLPSLPPVLMTLTGGFGYEVSDSPVFTQMDFSRAMGFKFQSSSGPYRVRRFSDAGGTPGAASVALAAGRVSRRALRSRHRPLLAMHAESAVEEDFTLVSAFLERVKDDLPRVGKIFSDNVAADGEATLHVNGSDQDDDEYVALRGGCSAADVAGGGVGSAISTADVDGPSTSLVYLIMPRAWLPQRTVWRMAMLRVSWRVPPASDTDLLKPRTARLGFSMVSLSERRCVFPTLLCISPPPCS</sequence>
<evidence type="ECO:0000313" key="2">
    <source>
        <dbReference type="Proteomes" id="UP001189429"/>
    </source>
</evidence>
<evidence type="ECO:0000313" key="1">
    <source>
        <dbReference type="EMBL" id="CAK0851964.1"/>
    </source>
</evidence>
<dbReference type="Proteomes" id="UP001189429">
    <property type="component" value="Unassembled WGS sequence"/>
</dbReference>
<protein>
    <submittedName>
        <fullName evidence="1">Uncharacterized protein</fullName>
    </submittedName>
</protein>
<organism evidence="1 2">
    <name type="scientific">Prorocentrum cordatum</name>
    <dbReference type="NCBI Taxonomy" id="2364126"/>
    <lineage>
        <taxon>Eukaryota</taxon>
        <taxon>Sar</taxon>
        <taxon>Alveolata</taxon>
        <taxon>Dinophyceae</taxon>
        <taxon>Prorocentrales</taxon>
        <taxon>Prorocentraceae</taxon>
        <taxon>Prorocentrum</taxon>
    </lineage>
</organism>
<comment type="caution">
    <text evidence="1">The sequence shown here is derived from an EMBL/GenBank/DDBJ whole genome shotgun (WGS) entry which is preliminary data.</text>
</comment>
<dbReference type="EMBL" id="CAUYUJ010015282">
    <property type="protein sequence ID" value="CAK0851964.1"/>
    <property type="molecule type" value="Genomic_DNA"/>
</dbReference>
<accession>A0ABN9U021</accession>
<proteinExistence type="predicted"/>